<dbReference type="InterPro" id="IPR036249">
    <property type="entry name" value="Thioredoxin-like_sf"/>
</dbReference>
<dbReference type="GeneID" id="107112968"/>
<proteinExistence type="inferred from homology"/>
<dbReference type="Gene3D" id="3.40.30.10">
    <property type="entry name" value="Glutaredoxin"/>
    <property type="match status" value="1"/>
</dbReference>
<evidence type="ECO:0000313" key="4">
    <source>
        <dbReference type="Proteomes" id="UP000694871"/>
    </source>
</evidence>
<accession>A0ABM1K7H2</accession>
<feature type="transmembrane region" description="Helical" evidence="3">
    <location>
        <begin position="120"/>
        <end position="137"/>
    </location>
</feature>
<evidence type="ECO:0000313" key="5">
    <source>
        <dbReference type="RefSeq" id="XP_015269659.1"/>
    </source>
</evidence>
<dbReference type="PANTHER" id="PTHR12151">
    <property type="entry name" value="ELECTRON TRANSPORT PROTIN SCO1/SENC FAMILY MEMBER"/>
    <property type="match status" value="1"/>
</dbReference>
<evidence type="ECO:0000256" key="1">
    <source>
        <dbReference type="ARBA" id="ARBA00010996"/>
    </source>
</evidence>
<dbReference type="RefSeq" id="XP_015269659.1">
    <property type="nucleotide sequence ID" value="XM_015414173.1"/>
</dbReference>
<dbReference type="Pfam" id="PF02630">
    <property type="entry name" value="SCO1-SenC"/>
    <property type="match status" value="1"/>
</dbReference>
<keyword evidence="3" id="KW-0472">Membrane</keyword>
<keyword evidence="4" id="KW-1185">Reference proteome</keyword>
<keyword evidence="3" id="KW-1133">Transmembrane helix</keyword>
<keyword evidence="3" id="KW-0812">Transmembrane</keyword>
<protein>
    <submittedName>
        <fullName evidence="5">Protein SCO2 homolog, mitochondrial-like</fullName>
    </submittedName>
</protein>
<dbReference type="PANTHER" id="PTHR12151:SF2">
    <property type="entry name" value="PROTEIN SCO2 HOMOLOG, MITOCHONDRIAL"/>
    <property type="match status" value="1"/>
</dbReference>
<evidence type="ECO:0000256" key="3">
    <source>
        <dbReference type="SAM" id="Phobius"/>
    </source>
</evidence>
<name>A0ABM1K7H2_GEKJA</name>
<dbReference type="Proteomes" id="UP000694871">
    <property type="component" value="Unplaced"/>
</dbReference>
<dbReference type="InterPro" id="IPR003782">
    <property type="entry name" value="SCO1/SenC"/>
</dbReference>
<gene>
    <name evidence="5" type="primary">LOC107112968</name>
</gene>
<sequence>MFRSFAGRSPWRVPSCAALHGGFRGSPRSVRERAGTGPTPPSCRSQLAPGPGWRAPALKAKEFSNAAISVCPTVWDVLPGGRGYSYCSTLRWGTVGVRPFSQGPPQSPGSGPRLSLRTRLLVTFLFGGGVVAVWLYLRREKAQREKLMRIEELKKVAVGQGDFRLVDHTGRPRSKADFKGRWVLLYFGFTHCPDICPETLERMSRAVELLDREPRLPQVQPLFVTVDPERDDVAAVAKYVREFHPRLLGLTGSPEEVREAGRAYRVYYSAGPKDEDDDYIVDHTVIIYLLGPDGLFLDFYNRSKTEEQIAQSVKGHMDTYKSLLS</sequence>
<dbReference type="CDD" id="cd02968">
    <property type="entry name" value="SCO"/>
    <property type="match status" value="1"/>
</dbReference>
<dbReference type="SUPFAM" id="SSF52833">
    <property type="entry name" value="Thioredoxin-like"/>
    <property type="match status" value="1"/>
</dbReference>
<comment type="similarity">
    <text evidence="1">Belongs to the SCO1/2 family.</text>
</comment>
<organism evidence="4 5">
    <name type="scientific">Gekko japonicus</name>
    <name type="common">Schlegel's Japanese gecko</name>
    <dbReference type="NCBI Taxonomy" id="146911"/>
    <lineage>
        <taxon>Eukaryota</taxon>
        <taxon>Metazoa</taxon>
        <taxon>Chordata</taxon>
        <taxon>Craniata</taxon>
        <taxon>Vertebrata</taxon>
        <taxon>Euteleostomi</taxon>
        <taxon>Lepidosauria</taxon>
        <taxon>Squamata</taxon>
        <taxon>Bifurcata</taxon>
        <taxon>Gekkota</taxon>
        <taxon>Gekkonidae</taxon>
        <taxon>Gekkoninae</taxon>
        <taxon>Gekko</taxon>
    </lineage>
</organism>
<evidence type="ECO:0000256" key="2">
    <source>
        <dbReference type="SAM" id="MobiDB-lite"/>
    </source>
</evidence>
<feature type="region of interest" description="Disordered" evidence="2">
    <location>
        <begin position="24"/>
        <end position="50"/>
    </location>
</feature>
<reference evidence="5" key="1">
    <citation type="submission" date="2025-08" db="UniProtKB">
        <authorList>
            <consortium name="RefSeq"/>
        </authorList>
    </citation>
    <scope>IDENTIFICATION</scope>
</reference>